<evidence type="ECO:0000256" key="11">
    <source>
        <dbReference type="HAMAP-Rule" id="MF_01211"/>
    </source>
</evidence>
<dbReference type="InterPro" id="IPR023455">
    <property type="entry name" value="Dihydroorotate_DHASE_ETsu"/>
</dbReference>
<dbReference type="GO" id="GO:0046872">
    <property type="term" value="F:metal ion binding"/>
    <property type="evidence" value="ECO:0007669"/>
    <property type="project" value="UniProtKB-KW"/>
</dbReference>
<evidence type="ECO:0000256" key="12">
    <source>
        <dbReference type="PIRSR" id="PIRSR006816-1"/>
    </source>
</evidence>
<comment type="cofactor">
    <cofactor evidence="13">
        <name>[2Fe-2S] cluster</name>
        <dbReference type="ChEBI" id="CHEBI:190135"/>
    </cofactor>
    <text evidence="13">Binds 1 [2Fe-2S] cluster per subunit.</text>
</comment>
<accession>A0A3E2BPL6</accession>
<keyword evidence="2 11" id="KW-0813">Transport</keyword>
<sequence length="266" mass="29659">MVIDRQARLVEVESWGDYFLFTLDSPEIAAQARPGQFLMIRVSETTQPLLRRPISLHNAEGNRLQIFFQVAGEGTRLLSLKKTGQCLDLIGPLGKGFNVRPEFRDREIYCVGGGRGIAPLYYLGKELRAAGARPVIFYGGRRAGDLPLRNRLESAGFEVLVSTDDGSAGFPGFVTSLVEEELKKRKPAFLYACGPDPMMEKLAETCRRENLPAEFSLESIMGCGFGACWGCVKKIRMDGQEKYLKVCQDGPVFSLEEIVWQEKEHG</sequence>
<dbReference type="GO" id="GO:0050660">
    <property type="term" value="F:flavin adenine dinucleotide binding"/>
    <property type="evidence" value="ECO:0007669"/>
    <property type="project" value="InterPro"/>
</dbReference>
<name>A0A3E2BPL6_9BACT</name>
<evidence type="ECO:0000313" key="16">
    <source>
        <dbReference type="Proteomes" id="UP000257323"/>
    </source>
</evidence>
<keyword evidence="9 11" id="KW-0408">Iron</keyword>
<evidence type="ECO:0000256" key="13">
    <source>
        <dbReference type="PIRSR" id="PIRSR006816-2"/>
    </source>
</evidence>
<dbReference type="Gene3D" id="3.40.50.80">
    <property type="entry name" value="Nucleotide-binding domain of ferredoxin-NADP reductase (FNR) module"/>
    <property type="match status" value="1"/>
</dbReference>
<dbReference type="InterPro" id="IPR017938">
    <property type="entry name" value="Riboflavin_synthase-like_b-brl"/>
</dbReference>
<dbReference type="EMBL" id="QUAH01000002">
    <property type="protein sequence ID" value="RFT16654.1"/>
    <property type="molecule type" value="Genomic_DNA"/>
</dbReference>
<dbReference type="Gene3D" id="2.10.240.10">
    <property type="entry name" value="Dihydroorotate dehydrogenase, electron transfer subunit"/>
    <property type="match status" value="1"/>
</dbReference>
<comment type="cofactor">
    <cofactor evidence="11 12">
        <name>FAD</name>
        <dbReference type="ChEBI" id="CHEBI:57692"/>
    </cofactor>
    <text evidence="11 12">Binds 1 FAD per subunit.</text>
</comment>
<dbReference type="SUPFAM" id="SSF52343">
    <property type="entry name" value="Ferredoxin reductase-like, C-terminal NADP-linked domain"/>
    <property type="match status" value="1"/>
</dbReference>
<evidence type="ECO:0000256" key="3">
    <source>
        <dbReference type="ARBA" id="ARBA00022630"/>
    </source>
</evidence>
<evidence type="ECO:0000256" key="2">
    <source>
        <dbReference type="ARBA" id="ARBA00022448"/>
    </source>
</evidence>
<dbReference type="InterPro" id="IPR017927">
    <property type="entry name" value="FAD-bd_FR_type"/>
</dbReference>
<comment type="cofactor">
    <cofactor evidence="11">
        <name>[2Fe-2S] cluster</name>
        <dbReference type="ChEBI" id="CHEBI:190135"/>
    </cofactor>
    <text evidence="11">Binds 1 [2Fe-2S] cluster per subunit.</text>
</comment>
<comment type="caution">
    <text evidence="15">The sequence shown here is derived from an EMBL/GenBank/DDBJ whole genome shotgun (WGS) entry which is preliminary data.</text>
</comment>
<evidence type="ECO:0000256" key="6">
    <source>
        <dbReference type="ARBA" id="ARBA00022827"/>
    </source>
</evidence>
<dbReference type="Pfam" id="PF00175">
    <property type="entry name" value="NAD_binding_1"/>
    <property type="match status" value="1"/>
</dbReference>
<evidence type="ECO:0000256" key="10">
    <source>
        <dbReference type="ARBA" id="ARBA00023014"/>
    </source>
</evidence>
<feature type="binding site" evidence="11 13">
    <location>
        <position position="231"/>
    </location>
    <ligand>
        <name>[2Fe-2S] cluster</name>
        <dbReference type="ChEBI" id="CHEBI:190135"/>
    </ligand>
</feature>
<evidence type="ECO:0000256" key="7">
    <source>
        <dbReference type="ARBA" id="ARBA00022975"/>
    </source>
</evidence>
<keyword evidence="8 11" id="KW-0249">Electron transport</keyword>
<evidence type="ECO:0000256" key="9">
    <source>
        <dbReference type="ARBA" id="ARBA00023004"/>
    </source>
</evidence>
<dbReference type="PANTHER" id="PTHR43513">
    <property type="entry name" value="DIHYDROOROTATE DEHYDROGENASE B (NAD(+)), ELECTRON TRANSFER SUBUNIT"/>
    <property type="match status" value="1"/>
</dbReference>
<dbReference type="PANTHER" id="PTHR43513:SF3">
    <property type="entry name" value="DIHYDROOROTATE DEHYDROGENASE B (NAD(+)), ELECTRON TRANSFER SUBUNIT-RELATED"/>
    <property type="match status" value="1"/>
</dbReference>
<gene>
    <name evidence="11" type="primary">pyrK</name>
    <name evidence="15" type="ORF">OP8BY_1267</name>
</gene>
<dbReference type="AlphaFoldDB" id="A0A3E2BPL6"/>
<evidence type="ECO:0000256" key="1">
    <source>
        <dbReference type="ARBA" id="ARBA00006422"/>
    </source>
</evidence>
<evidence type="ECO:0000313" key="15">
    <source>
        <dbReference type="EMBL" id="RFT16654.1"/>
    </source>
</evidence>
<dbReference type="InterPro" id="IPR039261">
    <property type="entry name" value="FNR_nucleotide-bd"/>
</dbReference>
<proteinExistence type="inferred from homology"/>
<dbReference type="GO" id="GO:0009055">
    <property type="term" value="F:electron transfer activity"/>
    <property type="evidence" value="ECO:0007669"/>
    <property type="project" value="UniProtKB-UniRule"/>
</dbReference>
<keyword evidence="3 11" id="KW-0285">Flavoprotein</keyword>
<dbReference type="PIRSF" id="PIRSF006816">
    <property type="entry name" value="Cyc3_hyd_g"/>
    <property type="match status" value="1"/>
</dbReference>
<comment type="subunit">
    <text evidence="11">Heterotetramer of 2 PyrK and 2 PyrD type B subunits.</text>
</comment>
<keyword evidence="6 11" id="KW-0274">FAD</keyword>
<evidence type="ECO:0000256" key="8">
    <source>
        <dbReference type="ARBA" id="ARBA00022982"/>
    </source>
</evidence>
<dbReference type="CDD" id="cd06218">
    <property type="entry name" value="DHOD_e_trans"/>
    <property type="match status" value="1"/>
</dbReference>
<feature type="binding site" evidence="11 13">
    <location>
        <position position="247"/>
    </location>
    <ligand>
        <name>[2Fe-2S] cluster</name>
        <dbReference type="ChEBI" id="CHEBI:190135"/>
    </ligand>
</feature>
<organism evidence="15 16">
    <name type="scientific">Candidatus Saccharicenans subterraneus</name>
    <dbReference type="NCBI Taxonomy" id="2508984"/>
    <lineage>
        <taxon>Bacteria</taxon>
        <taxon>Candidatus Aminicenantota</taxon>
        <taxon>Candidatus Aminicenantia</taxon>
        <taxon>Candidatus Aminicenantales</taxon>
        <taxon>Candidatus Saccharicenantaceae</taxon>
        <taxon>Candidatus Saccharicenans</taxon>
    </lineage>
</organism>
<feature type="binding site" evidence="11 12">
    <location>
        <begin position="74"/>
        <end position="75"/>
    </location>
    <ligand>
        <name>FAD</name>
        <dbReference type="ChEBI" id="CHEBI:57692"/>
    </ligand>
</feature>
<dbReference type="GO" id="GO:0016491">
    <property type="term" value="F:oxidoreductase activity"/>
    <property type="evidence" value="ECO:0007669"/>
    <property type="project" value="InterPro"/>
</dbReference>
<comment type="similarity">
    <text evidence="1 11">Belongs to the PyrK family.</text>
</comment>
<keyword evidence="5 11" id="KW-0479">Metal-binding</keyword>
<dbReference type="GO" id="GO:0051537">
    <property type="term" value="F:2 iron, 2 sulfur cluster binding"/>
    <property type="evidence" value="ECO:0007669"/>
    <property type="project" value="UniProtKB-KW"/>
</dbReference>
<comment type="pathway">
    <text evidence="11">Pyrimidine metabolism; UMP biosynthesis via de novo pathway; orotate from (S)-dihydroorotate (NAD(+) route): step 1/1.</text>
</comment>
<dbReference type="GO" id="GO:0044205">
    <property type="term" value="P:'de novo' UMP biosynthetic process"/>
    <property type="evidence" value="ECO:0007669"/>
    <property type="project" value="UniProtKB-UniRule"/>
</dbReference>
<dbReference type="Proteomes" id="UP000257323">
    <property type="component" value="Unassembled WGS sequence"/>
</dbReference>
<dbReference type="SUPFAM" id="SSF63380">
    <property type="entry name" value="Riboflavin synthase domain-like"/>
    <property type="match status" value="1"/>
</dbReference>
<keyword evidence="4 11" id="KW-0001">2Fe-2S</keyword>
<dbReference type="UniPathway" id="UPA00070">
    <property type="reaction ID" value="UER00945"/>
</dbReference>
<reference evidence="15 16" key="1">
    <citation type="submission" date="2018-08" db="EMBL/GenBank/DDBJ databases">
        <title>Genome analysis of the thermophilic bacterium of the candidate phylum Aminicenantes from deep subsurface aquifer revealed its physiology and ecological role.</title>
        <authorList>
            <person name="Kadnikov V.V."/>
            <person name="Mardanov A.V."/>
            <person name="Beletsky A.V."/>
            <person name="Karnachuk O.V."/>
            <person name="Ravin N.V."/>
        </authorList>
    </citation>
    <scope>NUCLEOTIDE SEQUENCE [LARGE SCALE GENOMIC DNA]</scope>
    <source>
        <strain evidence="15">BY38</strain>
    </source>
</reference>
<comment type="function">
    <text evidence="11">Responsible for channeling the electrons from the oxidation of dihydroorotate from the FMN redox center in the PyrD type B subunit to the ultimate electron acceptor NAD(+).</text>
</comment>
<protein>
    <recommendedName>
        <fullName evidence="11">Dihydroorotate dehydrogenase B (NAD(+)), electron transfer subunit</fullName>
    </recommendedName>
    <alternativeName>
        <fullName evidence="11">Dihydroorotate oxidase B, electron transfer subunit</fullName>
    </alternativeName>
</protein>
<feature type="binding site" evidence="11 13">
    <location>
        <position position="223"/>
    </location>
    <ligand>
        <name>[2Fe-2S] cluster</name>
        <dbReference type="ChEBI" id="CHEBI:190135"/>
    </ligand>
</feature>
<comment type="caution">
    <text evidence="11">Lacks conserved residue(s) required for the propagation of feature annotation.</text>
</comment>
<dbReference type="PROSITE" id="PS51384">
    <property type="entry name" value="FAD_FR"/>
    <property type="match status" value="1"/>
</dbReference>
<evidence type="ECO:0000256" key="5">
    <source>
        <dbReference type="ARBA" id="ARBA00022723"/>
    </source>
</evidence>
<evidence type="ECO:0000256" key="4">
    <source>
        <dbReference type="ARBA" id="ARBA00022714"/>
    </source>
</evidence>
<feature type="domain" description="FAD-binding FR-type" evidence="14">
    <location>
        <begin position="2"/>
        <end position="99"/>
    </location>
</feature>
<dbReference type="HAMAP" id="MF_01211">
    <property type="entry name" value="DHODB_Fe_S_bind"/>
    <property type="match status" value="1"/>
</dbReference>
<dbReference type="InterPro" id="IPR050353">
    <property type="entry name" value="PyrK_electron_transfer"/>
</dbReference>
<dbReference type="Gene3D" id="2.40.30.10">
    <property type="entry name" value="Translation factors"/>
    <property type="match status" value="1"/>
</dbReference>
<feature type="binding site" evidence="11 13">
    <location>
        <position position="228"/>
    </location>
    <ligand>
        <name>[2Fe-2S] cluster</name>
        <dbReference type="ChEBI" id="CHEBI:190135"/>
    </ligand>
</feature>
<dbReference type="InterPro" id="IPR037117">
    <property type="entry name" value="Dihydroorotate_DH_ele_sf"/>
</dbReference>
<keyword evidence="10 11" id="KW-0411">Iron-sulfur</keyword>
<dbReference type="InterPro" id="IPR019480">
    <property type="entry name" value="Dihydroorotate_DH_Fe-S-bd"/>
</dbReference>
<keyword evidence="7 11" id="KW-0665">Pyrimidine biosynthesis</keyword>
<dbReference type="InterPro" id="IPR012165">
    <property type="entry name" value="Cyt_c3_hydrogenase_gsu"/>
</dbReference>
<dbReference type="InterPro" id="IPR001433">
    <property type="entry name" value="OxRdtase_FAD/NAD-bd"/>
</dbReference>
<feature type="binding site" evidence="11 12">
    <location>
        <begin position="52"/>
        <end position="55"/>
    </location>
    <ligand>
        <name>FAD</name>
        <dbReference type="ChEBI" id="CHEBI:57692"/>
    </ligand>
</feature>
<evidence type="ECO:0000259" key="14">
    <source>
        <dbReference type="PROSITE" id="PS51384"/>
    </source>
</evidence>
<dbReference type="Pfam" id="PF10418">
    <property type="entry name" value="DHODB_Fe-S_bind"/>
    <property type="match status" value="1"/>
</dbReference>